<evidence type="ECO:0000256" key="3">
    <source>
        <dbReference type="ARBA" id="ARBA00022692"/>
    </source>
</evidence>
<keyword evidence="8" id="KW-1185">Reference proteome</keyword>
<evidence type="ECO:0000256" key="2">
    <source>
        <dbReference type="ARBA" id="ARBA00022475"/>
    </source>
</evidence>
<gene>
    <name evidence="7" type="ORF">QPJ95_20835</name>
</gene>
<comment type="subcellular location">
    <subcellularLocation>
        <location evidence="1">Cell membrane</location>
        <topology evidence="1">Multi-pass membrane protein</topology>
    </subcellularLocation>
</comment>
<feature type="transmembrane region" description="Helical" evidence="6">
    <location>
        <begin position="70"/>
        <end position="88"/>
    </location>
</feature>
<keyword evidence="5 6" id="KW-0472">Membrane</keyword>
<evidence type="ECO:0000256" key="6">
    <source>
        <dbReference type="SAM" id="Phobius"/>
    </source>
</evidence>
<reference evidence="7 8" key="1">
    <citation type="submission" date="2023-06" db="EMBL/GenBank/DDBJ databases">
        <title>Parasedimentitalea psychrophila sp. nov., a psychrophilic bacterium isolated from deep-sea sediment.</title>
        <authorList>
            <person name="Li A."/>
        </authorList>
    </citation>
    <scope>NUCLEOTIDE SEQUENCE [LARGE SCALE GENOMIC DNA]</scope>
    <source>
        <strain evidence="7 8">QS115</strain>
    </source>
</reference>
<evidence type="ECO:0000256" key="1">
    <source>
        <dbReference type="ARBA" id="ARBA00004651"/>
    </source>
</evidence>
<accession>A0A9Y2KZS4</accession>
<dbReference type="RefSeq" id="WP_270918116.1">
    <property type="nucleotide sequence ID" value="NZ_CP127247.1"/>
</dbReference>
<feature type="transmembrane region" description="Helical" evidence="6">
    <location>
        <begin position="145"/>
        <end position="165"/>
    </location>
</feature>
<name>A0A9Y2KZS4_9RHOB</name>
<dbReference type="GO" id="GO:0015171">
    <property type="term" value="F:amino acid transmembrane transporter activity"/>
    <property type="evidence" value="ECO:0007669"/>
    <property type="project" value="TreeGrafter"/>
</dbReference>
<dbReference type="InterPro" id="IPR001123">
    <property type="entry name" value="LeuE-type"/>
</dbReference>
<feature type="transmembrane region" description="Helical" evidence="6">
    <location>
        <begin position="43"/>
        <end position="65"/>
    </location>
</feature>
<keyword evidence="4 6" id="KW-1133">Transmembrane helix</keyword>
<keyword evidence="2" id="KW-1003">Cell membrane</keyword>
<sequence length="204" mass="21338">MSLAAFIAAVLLCLMAAISPGPAVLMAARIGLTEGWRTGVALAIGIGAGAVIWAAAALFGLALLFDYAPVLLTALKFGGAGFLIWMAYKMWRGADEPIAETTMPATPRSPLGGFRLGLVTQLANPKPAVFFGAVFIGTVPTNTPGLVLAALLLCIFLGETLWNALVARLFSLEKTRLIYINLKHVIDRTFGGLLALLGVKIAAT</sequence>
<keyword evidence="3 6" id="KW-0812">Transmembrane</keyword>
<evidence type="ECO:0000256" key="5">
    <source>
        <dbReference type="ARBA" id="ARBA00023136"/>
    </source>
</evidence>
<dbReference type="EMBL" id="CP127247">
    <property type="protein sequence ID" value="WIY24912.1"/>
    <property type="molecule type" value="Genomic_DNA"/>
</dbReference>
<dbReference type="Proteomes" id="UP001238334">
    <property type="component" value="Chromosome"/>
</dbReference>
<protein>
    <submittedName>
        <fullName evidence="7">LysE family translocator</fullName>
    </submittedName>
</protein>
<dbReference type="AlphaFoldDB" id="A0A9Y2KZS4"/>
<dbReference type="GO" id="GO:0005886">
    <property type="term" value="C:plasma membrane"/>
    <property type="evidence" value="ECO:0007669"/>
    <property type="project" value="UniProtKB-SubCell"/>
</dbReference>
<evidence type="ECO:0000313" key="8">
    <source>
        <dbReference type="Proteomes" id="UP001238334"/>
    </source>
</evidence>
<evidence type="ECO:0000313" key="7">
    <source>
        <dbReference type="EMBL" id="WIY24912.1"/>
    </source>
</evidence>
<evidence type="ECO:0000256" key="4">
    <source>
        <dbReference type="ARBA" id="ARBA00022989"/>
    </source>
</evidence>
<dbReference type="PANTHER" id="PTHR30086:SF21">
    <property type="entry name" value="TRANSPORT PROTEIN"/>
    <property type="match status" value="1"/>
</dbReference>
<dbReference type="Pfam" id="PF01810">
    <property type="entry name" value="LysE"/>
    <property type="match status" value="1"/>
</dbReference>
<dbReference type="PANTHER" id="PTHR30086">
    <property type="entry name" value="ARGININE EXPORTER PROTEIN ARGO"/>
    <property type="match status" value="1"/>
</dbReference>
<dbReference type="KEGG" id="ppso:QPJ95_20835"/>
<proteinExistence type="predicted"/>
<organism evidence="7 8">
    <name type="scientific">Parasedimentitalea psychrophila</name>
    <dbReference type="NCBI Taxonomy" id="2997337"/>
    <lineage>
        <taxon>Bacteria</taxon>
        <taxon>Pseudomonadati</taxon>
        <taxon>Pseudomonadota</taxon>
        <taxon>Alphaproteobacteria</taxon>
        <taxon>Rhodobacterales</taxon>
        <taxon>Paracoccaceae</taxon>
        <taxon>Parasedimentitalea</taxon>
    </lineage>
</organism>